<evidence type="ECO:0000313" key="10">
    <source>
        <dbReference type="EMBL" id="MFG6457946.1"/>
    </source>
</evidence>
<keyword evidence="7" id="KW-0624">Polysaccharide degradation</keyword>
<gene>
    <name evidence="10" type="ORF">ACG00X_13980</name>
</gene>
<evidence type="ECO:0000256" key="4">
    <source>
        <dbReference type="ARBA" id="ARBA00022801"/>
    </source>
</evidence>
<evidence type="ECO:0000313" key="11">
    <source>
        <dbReference type="Proteomes" id="UP001606305"/>
    </source>
</evidence>
<evidence type="ECO:0000256" key="3">
    <source>
        <dbReference type="ARBA" id="ARBA00012601"/>
    </source>
</evidence>
<dbReference type="PANTHER" id="PTHR37842">
    <property type="match status" value="1"/>
</dbReference>
<dbReference type="EC" id="3.2.1.4" evidence="3"/>
<dbReference type="InterPro" id="IPR012341">
    <property type="entry name" value="6hp_glycosidase-like_sf"/>
</dbReference>
<keyword evidence="8" id="KW-0472">Membrane</keyword>
<dbReference type="Pfam" id="PF15979">
    <property type="entry name" value="Glyco_hydro_115"/>
    <property type="match status" value="1"/>
</dbReference>
<evidence type="ECO:0000256" key="7">
    <source>
        <dbReference type="ARBA" id="ARBA00023326"/>
    </source>
</evidence>
<dbReference type="Gene3D" id="1.20.58.2150">
    <property type="match status" value="1"/>
</dbReference>
<evidence type="ECO:0000259" key="9">
    <source>
        <dbReference type="Pfam" id="PF17829"/>
    </source>
</evidence>
<comment type="catalytic activity">
    <reaction evidence="1">
        <text>Endohydrolysis of (1-&gt;4)-beta-D-glucosidic linkages in cellulose, lichenin and cereal beta-D-glucans.</text>
        <dbReference type="EC" id="3.2.1.4"/>
    </reaction>
</comment>
<organism evidence="10 11">
    <name type="scientific">Pelomonas nitida</name>
    <dbReference type="NCBI Taxonomy" id="3299027"/>
    <lineage>
        <taxon>Bacteria</taxon>
        <taxon>Pseudomonadati</taxon>
        <taxon>Pseudomonadota</taxon>
        <taxon>Betaproteobacteria</taxon>
        <taxon>Burkholderiales</taxon>
        <taxon>Sphaerotilaceae</taxon>
        <taxon>Roseateles</taxon>
    </lineage>
</organism>
<accession>A0ABW7G7W4</accession>
<keyword evidence="6" id="KW-0326">Glycosidase</keyword>
<dbReference type="InterPro" id="IPR002037">
    <property type="entry name" value="Glyco_hydro_8"/>
</dbReference>
<keyword evidence="4 10" id="KW-0378">Hydrolase</keyword>
<evidence type="ECO:0000256" key="2">
    <source>
        <dbReference type="ARBA" id="ARBA00009209"/>
    </source>
</evidence>
<dbReference type="InterPro" id="IPR031924">
    <property type="entry name" value="GH115"/>
</dbReference>
<dbReference type="Gene3D" id="2.60.120.1620">
    <property type="match status" value="1"/>
</dbReference>
<evidence type="ECO:0000256" key="5">
    <source>
        <dbReference type="ARBA" id="ARBA00023001"/>
    </source>
</evidence>
<feature type="transmembrane region" description="Helical" evidence="8">
    <location>
        <begin position="12"/>
        <end position="34"/>
    </location>
</feature>
<keyword evidence="7" id="KW-0119">Carbohydrate metabolism</keyword>
<dbReference type="SUPFAM" id="SSF48208">
    <property type="entry name" value="Six-hairpin glycosidases"/>
    <property type="match status" value="1"/>
</dbReference>
<dbReference type="GO" id="GO:0016787">
    <property type="term" value="F:hydrolase activity"/>
    <property type="evidence" value="ECO:0007669"/>
    <property type="project" value="UniProtKB-KW"/>
</dbReference>
<evidence type="ECO:0000256" key="8">
    <source>
        <dbReference type="SAM" id="Phobius"/>
    </source>
</evidence>
<keyword evidence="8" id="KW-1133">Transmembrane helix</keyword>
<dbReference type="Pfam" id="PF01270">
    <property type="entry name" value="Glyco_hydro_8"/>
    <property type="match status" value="1"/>
</dbReference>
<dbReference type="Proteomes" id="UP001606305">
    <property type="component" value="Unassembled WGS sequence"/>
</dbReference>
<keyword evidence="11" id="KW-1185">Reference proteome</keyword>
<dbReference type="PANTHER" id="PTHR37842:SF2">
    <property type="entry name" value="GYLCOSYL HYDROLASE 115 C-TERMINAL DOMAIN-CONTAINING PROTEIN"/>
    <property type="match status" value="1"/>
</dbReference>
<feature type="domain" description="Gylcosyl hydrolase 115 C-terminal" evidence="9">
    <location>
        <begin position="706"/>
        <end position="861"/>
    </location>
</feature>
<dbReference type="Pfam" id="PF17829">
    <property type="entry name" value="GH115_C"/>
    <property type="match status" value="1"/>
</dbReference>
<comment type="similarity">
    <text evidence="2">Belongs to the glycosyl hydrolase 8 (cellulase D) family.</text>
</comment>
<dbReference type="InterPro" id="IPR029018">
    <property type="entry name" value="Hex-like_dom2"/>
</dbReference>
<dbReference type="InterPro" id="IPR041437">
    <property type="entry name" value="GH115_C"/>
</dbReference>
<protein>
    <recommendedName>
        <fullName evidence="3">cellulase</fullName>
        <ecNumber evidence="3">3.2.1.4</ecNumber>
    </recommendedName>
</protein>
<keyword evidence="8" id="KW-0812">Transmembrane</keyword>
<dbReference type="PRINTS" id="PR00735">
    <property type="entry name" value="GLHYDRLASE8"/>
</dbReference>
<comment type="caution">
    <text evidence="10">The sequence shown here is derived from an EMBL/GenBank/DDBJ whole genome shotgun (WGS) entry which is preliminary data.</text>
</comment>
<dbReference type="Gene3D" id="3.20.20.520">
    <property type="entry name" value="Glycosyl hydrolase family 115"/>
    <property type="match status" value="1"/>
</dbReference>
<proteinExistence type="inferred from homology"/>
<sequence length="1253" mass="137390">MGSDAGSVRWPLVARVALRGLVLGLAFFVSAAAACDAPVAVCLRDAPGSLGLVRAGQPAAVVVEDGADPALQHAGRSFVADLQRVAGRPAVLLRGVEAAPRELVLIAQLGRSALLDSLVTRGRLPAADLRGRWEAFRQIVVERPFDGVERALVIVGADRRGAVFGTYDLSARIGVSPWHWWADVPVQRRADVFVTSGARTDQPGVKYRGIFINDEAPAFSTWAQAKFGGANAGLYAHVFELLLRHKGNYLWPAMWPPRAFNADDPAARVLADEMGVVMGTSHHEPMTRAHDEWRRFKGGAWDYTKNAAQLREFWRGGIERNMGRPDGSAFDTLITVGMRGDGDEPMSDSTATALLQGIVNDQRQIIADVTGRPAEQTPQMWALYKEVQDYYDLGLKVPDDVLLLFCDDNWGQIRRLPEPGAKRPGGYGVYYHFDYVGGPRNYKWLNTNQIEKTWQQMDLAHRHGADALWIVNVGDIKPMEFPISFFLDMAWAPERMTPAALAAYPANWAAATFGPPQAAEIGAILTRYSQYAARRKPELLDERSFALGEAQPGLLRGGEFGLRVAEWDALVARVAKVKAALKPEQLDAYFQLVEHPVLALATLYRLYEAVAWNRRLAAAGDVRANVFADRAEAAFARDQALTDQYHAIAGGKWRGMMLQTHIGYTGWQQPERNVMPALQRVPGPAPDAATVLQQLARGAMTSVDAAVTLPAPQFSRAVNGRGLTWAAIPHLGQGEGAVLALPQGQPATTLADGVRLVYDLDLPQGGDIDIGLHLVPTLATGGGGGLRVAVGLDDRPPQVLRLSLQPTAGPERRPEEAAWARAVIANQARLVAREAGVAPGRHVLSVWRLDDNVVLQKLVIEPVTRAAPDTAAAPTGRYRNLLRELRPDISEADIDRKLADYWQSLFDGDAEHRVVHAGAPTADGPASYVLDVGNGDVRSEGMSYAMMVAVQMGRQAEFDALWNWAATHMRYATGPRAGYFRWQCLPSGCDKDTVPASDGEAYFATALLMAASRWGSRAGLYDYDTQAQVLLAAMLHQPSVDGASGVRPMFSPEHGQVVFVPVGDAAGFTDPSYHLPAFYELWSRRAARAADRQRWREIAEISRAYFSKAAHPRTGLTPDYAGFDGRPHAHEGHEDFRYDAFRTAVNWSVDQAWWGRNPAAAGLSQRLLRFFAGQQMQPYPHLYTLDGRPLTDEPSKGLMASNAVAALLVDEALARRFVEDLWALAPPGGRWRYYDGWLQFMGLLHVTGRFKAW</sequence>
<dbReference type="RefSeq" id="WP_394488803.1">
    <property type="nucleotide sequence ID" value="NZ_JBIGIA010000010.1"/>
</dbReference>
<evidence type="ECO:0000256" key="6">
    <source>
        <dbReference type="ARBA" id="ARBA00023295"/>
    </source>
</evidence>
<dbReference type="EMBL" id="JBIGIA010000010">
    <property type="protein sequence ID" value="MFG6457946.1"/>
    <property type="molecule type" value="Genomic_DNA"/>
</dbReference>
<name>A0ABW7G7W4_9BURK</name>
<dbReference type="Gene3D" id="1.50.10.10">
    <property type="match status" value="1"/>
</dbReference>
<dbReference type="Gene3D" id="3.30.379.10">
    <property type="entry name" value="Chitobiase/beta-hexosaminidase domain 2-like"/>
    <property type="match status" value="1"/>
</dbReference>
<dbReference type="InterPro" id="IPR008928">
    <property type="entry name" value="6-hairpin_glycosidase_sf"/>
</dbReference>
<keyword evidence="5" id="KW-0136">Cellulose degradation</keyword>
<evidence type="ECO:0000256" key="1">
    <source>
        <dbReference type="ARBA" id="ARBA00000966"/>
    </source>
</evidence>
<dbReference type="InterPro" id="IPR042301">
    <property type="entry name" value="GH115_sf"/>
</dbReference>
<reference evidence="10 11" key="1">
    <citation type="submission" date="2024-09" db="EMBL/GenBank/DDBJ databases">
        <title>Novel species of the genus Pelomonas and Roseateles isolated from streams.</title>
        <authorList>
            <person name="Lu H."/>
        </authorList>
    </citation>
    <scope>NUCLEOTIDE SEQUENCE [LARGE SCALE GENOMIC DNA]</scope>
    <source>
        <strain evidence="10 11">BYS96W</strain>
    </source>
</reference>